<sequence>MSDDSITKGPSPFKKDESSLASAPQGGGGATKKSRPLFGRLNQDLQDALSTWDTLTEEMSTKLSPEEEQLQEVKRLLSELKSKLNEFED</sequence>
<proteinExistence type="predicted"/>
<name>A0A150WH66_BDEBC</name>
<dbReference type="Proteomes" id="UP000075320">
    <property type="component" value="Unassembled WGS sequence"/>
</dbReference>
<evidence type="ECO:0000313" key="2">
    <source>
        <dbReference type="EMBL" id="KYG62483.1"/>
    </source>
</evidence>
<accession>A0A150WH66</accession>
<evidence type="ECO:0000313" key="3">
    <source>
        <dbReference type="Proteomes" id="UP000075320"/>
    </source>
</evidence>
<reference evidence="2 3" key="1">
    <citation type="submission" date="2016-03" db="EMBL/GenBank/DDBJ databases">
        <authorList>
            <person name="Ploux O."/>
        </authorList>
    </citation>
    <scope>NUCLEOTIDE SEQUENCE [LARGE SCALE GENOMIC DNA]</scope>
    <source>
        <strain evidence="2 3">R0</strain>
    </source>
</reference>
<dbReference type="EMBL" id="LUKE01000005">
    <property type="protein sequence ID" value="KYG62483.1"/>
    <property type="molecule type" value="Genomic_DNA"/>
</dbReference>
<gene>
    <name evidence="2" type="ORF">AZI86_16760</name>
</gene>
<evidence type="ECO:0000256" key="1">
    <source>
        <dbReference type="SAM" id="MobiDB-lite"/>
    </source>
</evidence>
<feature type="region of interest" description="Disordered" evidence="1">
    <location>
        <begin position="1"/>
        <end position="42"/>
    </location>
</feature>
<dbReference type="AlphaFoldDB" id="A0A150WH66"/>
<dbReference type="RefSeq" id="WP_061836444.1">
    <property type="nucleotide sequence ID" value="NZ_LUKE01000005.1"/>
</dbReference>
<organism evidence="2 3">
    <name type="scientific">Bdellovibrio bacteriovorus</name>
    <dbReference type="NCBI Taxonomy" id="959"/>
    <lineage>
        <taxon>Bacteria</taxon>
        <taxon>Pseudomonadati</taxon>
        <taxon>Bdellovibrionota</taxon>
        <taxon>Bdellovibrionia</taxon>
        <taxon>Bdellovibrionales</taxon>
        <taxon>Pseudobdellovibrionaceae</taxon>
        <taxon>Bdellovibrio</taxon>
    </lineage>
</organism>
<protein>
    <submittedName>
        <fullName evidence="2">Uncharacterized protein</fullName>
    </submittedName>
</protein>
<comment type="caution">
    <text evidence="2">The sequence shown here is derived from an EMBL/GenBank/DDBJ whole genome shotgun (WGS) entry which is preliminary data.</text>
</comment>
<keyword evidence="3" id="KW-1185">Reference proteome</keyword>